<dbReference type="EC" id="2.4.99.24" evidence="4"/>
<evidence type="ECO:0000256" key="5">
    <source>
        <dbReference type="ARBA" id="ARBA00047503"/>
    </source>
</evidence>
<dbReference type="InterPro" id="IPR011910">
    <property type="entry name" value="RfaF"/>
</dbReference>
<name>A0AAU8M1X1_9BACT</name>
<reference evidence="6" key="2">
    <citation type="submission" date="2024-06" db="EMBL/GenBank/DDBJ databases">
        <authorList>
            <person name="Plum-Jensen L.E."/>
            <person name="Schramm A."/>
            <person name="Marshall I.P.G."/>
        </authorList>
    </citation>
    <scope>NUCLEOTIDE SEQUENCE</scope>
    <source>
        <strain evidence="6">Rat1</strain>
    </source>
</reference>
<dbReference type="GO" id="GO:0005829">
    <property type="term" value="C:cytosol"/>
    <property type="evidence" value="ECO:0007669"/>
    <property type="project" value="TreeGrafter"/>
</dbReference>
<organism evidence="6">
    <name type="scientific">Candidatus Electrothrix aestuarii</name>
    <dbReference type="NCBI Taxonomy" id="3062594"/>
    <lineage>
        <taxon>Bacteria</taxon>
        <taxon>Pseudomonadati</taxon>
        <taxon>Thermodesulfobacteriota</taxon>
        <taxon>Desulfobulbia</taxon>
        <taxon>Desulfobulbales</taxon>
        <taxon>Desulfobulbaceae</taxon>
        <taxon>Candidatus Electrothrix</taxon>
    </lineage>
</organism>
<dbReference type="CDD" id="cd03789">
    <property type="entry name" value="GT9_LPS_heptosyltransferase"/>
    <property type="match status" value="1"/>
</dbReference>
<keyword evidence="1" id="KW-0328">Glycosyltransferase</keyword>
<dbReference type="NCBIfam" id="TIGR02195">
    <property type="entry name" value="heptsyl_trn_II"/>
    <property type="match status" value="1"/>
</dbReference>
<dbReference type="GO" id="GO:0008713">
    <property type="term" value="F:ADP-heptose-lipopolysaccharide heptosyltransferase activity"/>
    <property type="evidence" value="ECO:0007669"/>
    <property type="project" value="UniProtKB-EC"/>
</dbReference>
<evidence type="ECO:0000313" key="6">
    <source>
        <dbReference type="EMBL" id="XCN75287.1"/>
    </source>
</evidence>
<gene>
    <name evidence="6" type="primary">waaF</name>
    <name evidence="6" type="ORF">Q3M24_11345</name>
</gene>
<dbReference type="Gene3D" id="3.40.50.2000">
    <property type="entry name" value="Glycogen Phosphorylase B"/>
    <property type="match status" value="2"/>
</dbReference>
<dbReference type="AlphaFoldDB" id="A0AAU8M1X1"/>
<dbReference type="InterPro" id="IPR051199">
    <property type="entry name" value="LPS_LOS_Heptosyltrfase"/>
</dbReference>
<dbReference type="PANTHER" id="PTHR30160">
    <property type="entry name" value="TETRAACYLDISACCHARIDE 4'-KINASE-RELATED"/>
    <property type="match status" value="1"/>
</dbReference>
<evidence type="ECO:0000256" key="2">
    <source>
        <dbReference type="ARBA" id="ARBA00022679"/>
    </source>
</evidence>
<dbReference type="PANTHER" id="PTHR30160:SF7">
    <property type="entry name" value="ADP-HEPTOSE--LPS HEPTOSYLTRANSFERASE 2"/>
    <property type="match status" value="1"/>
</dbReference>
<proteinExistence type="inferred from homology"/>
<evidence type="ECO:0000256" key="3">
    <source>
        <dbReference type="ARBA" id="ARBA00043995"/>
    </source>
</evidence>
<dbReference type="GO" id="GO:0009244">
    <property type="term" value="P:lipopolysaccharide core region biosynthetic process"/>
    <property type="evidence" value="ECO:0007669"/>
    <property type="project" value="TreeGrafter"/>
</dbReference>
<dbReference type="KEGG" id="eaj:Q3M24_11345"/>
<comment type="similarity">
    <text evidence="3">Belongs to the glycosyltransferase 9 family.</text>
</comment>
<accession>A0AAU8M1X1</accession>
<protein>
    <recommendedName>
        <fullName evidence="4">lipopolysaccharide heptosyltransferase II</fullName>
        <ecNumber evidence="4">2.4.99.24</ecNumber>
    </recommendedName>
</protein>
<dbReference type="EMBL" id="CP159373">
    <property type="protein sequence ID" value="XCN75287.1"/>
    <property type="molecule type" value="Genomic_DNA"/>
</dbReference>
<sequence>MPPIPKTASNILIRSTNWIGDAIMTTPAVRSIRHNFPDAKITLLALPWVADVFRACPHIDHIFIYDKQGHHQGLRGKLRLASELRQQNYDLTILLQNAFEAALITFLARIPIRGGYTTDGRGLLLTHRVRKHPEIKTKHQVHYYQEMIKGLGLQRSENSLELFLDSAAEEDADALIKKALQGGKADDIPIIGLNPGAAYGPAKCWPANKYAELAGRLSDKTGGLIVIFGTAADQQAATEISGAAGERVLDLTGKTTLAQALACIARCSVFITNDSGLMHVAAALNTPLVAVFGSTDHIATGPYSDKASIVRQPVDCSPCMKTHCPKGHFQCMESITVQEVEQAALEWLEKR</sequence>
<evidence type="ECO:0000256" key="1">
    <source>
        <dbReference type="ARBA" id="ARBA00022676"/>
    </source>
</evidence>
<evidence type="ECO:0000256" key="4">
    <source>
        <dbReference type="ARBA" id="ARBA00044042"/>
    </source>
</evidence>
<dbReference type="FunFam" id="3.40.50.2000:FF:000023">
    <property type="entry name" value="ADP-heptose--LPS heptosyltransferase II"/>
    <property type="match status" value="1"/>
</dbReference>
<comment type="catalytic activity">
    <reaction evidence="5">
        <text>an L-alpha-D-Hep-(1-&gt;5)-[alpha-Kdo-(2-&gt;4)]-alpha-Kdo-(2-&gt;6)-lipid A + ADP-L-glycero-beta-D-manno-heptose = an L-alpha-D-Hep-(1-&gt;3)-L-alpha-D-Hep-(1-&gt;5)-[alpha-Kdo-(2-&gt;4)]-alpha-Kdo-(2-&gt;6)-lipid A + ADP + H(+)</text>
        <dbReference type="Rhea" id="RHEA:74071"/>
        <dbReference type="ChEBI" id="CHEBI:15378"/>
        <dbReference type="ChEBI" id="CHEBI:61506"/>
        <dbReference type="ChEBI" id="CHEBI:193068"/>
        <dbReference type="ChEBI" id="CHEBI:193069"/>
        <dbReference type="ChEBI" id="CHEBI:456216"/>
        <dbReference type="EC" id="2.4.99.24"/>
    </reaction>
</comment>
<keyword evidence="2" id="KW-0808">Transferase</keyword>
<dbReference type="Pfam" id="PF01075">
    <property type="entry name" value="Glyco_transf_9"/>
    <property type="match status" value="1"/>
</dbReference>
<dbReference type="InterPro" id="IPR002201">
    <property type="entry name" value="Glyco_trans_9"/>
</dbReference>
<reference evidence="6" key="1">
    <citation type="journal article" date="2024" name="Syst. Appl. Microbiol.">
        <title>First single-strain enrichments of Electrothrix cable bacteria, description of E. aestuarii sp. nov. and E. rattekaaiensis sp. nov., and proposal of a cable bacteria taxonomy following the rules of the SeqCode.</title>
        <authorList>
            <person name="Plum-Jensen L.E."/>
            <person name="Schramm A."/>
            <person name="Marshall I.P.G."/>
        </authorList>
    </citation>
    <scope>NUCLEOTIDE SEQUENCE</scope>
    <source>
        <strain evidence="6">Rat1</strain>
    </source>
</reference>
<dbReference type="SUPFAM" id="SSF53756">
    <property type="entry name" value="UDP-Glycosyltransferase/glycogen phosphorylase"/>
    <property type="match status" value="1"/>
</dbReference>